<keyword evidence="2" id="KW-0732">Signal</keyword>
<comment type="similarity">
    <text evidence="1">Belongs to the peptidase S1 family. CLIP subfamily.</text>
</comment>
<proteinExistence type="inferred from homology"/>
<dbReference type="PROSITE" id="PS50240">
    <property type="entry name" value="TRYPSIN_DOM"/>
    <property type="match status" value="1"/>
</dbReference>
<name>A0ABM1Y4M5_AEDAL</name>
<sequence length="381" mass="43004">MGALTVVGLALVLSVFIVRSEEGTGTCGERKLVGAGLIAHGSTPRAGAWPWHGAMYHRYNPDWIKYMCGVTILTEQFVLTAAHCTYDRWQRLPADRVFIKVGISNLNSPEEFNVDKIIRHEEYDKHTFENDIALLMLSFEITYTSYIQPICLWQNDTELSKIISKTGYVVGWGLDETYSFPKKLSEATMPIVSSTECRKRNTWHYYKFYFESKTFCAGRPNDTHVSAGDSGGGFYMRMGSNWVLRGIVSSAKINAITLNIQADSYTIFTDVAYYLNWIKTRVPDIPYFAVDTEQTTETAFNGDVHLLDLENCGKYTYKPGTHEEGYELVNLYPWEAVIKFVGDNLPLLIDSMFGSMVCGTMAIAEDAITQINSNLPVKNHL</sequence>
<dbReference type="Proteomes" id="UP000069940">
    <property type="component" value="Unassembled WGS sequence"/>
</dbReference>
<evidence type="ECO:0000256" key="2">
    <source>
        <dbReference type="SAM" id="SignalP"/>
    </source>
</evidence>
<feature type="domain" description="Peptidase S1" evidence="3">
    <location>
        <begin position="38"/>
        <end position="283"/>
    </location>
</feature>
<dbReference type="PROSITE" id="PS00134">
    <property type="entry name" value="TRYPSIN_HIS"/>
    <property type="match status" value="1"/>
</dbReference>
<reference evidence="5" key="1">
    <citation type="journal article" date="2015" name="Proc. Natl. Acad. Sci. U.S.A.">
        <title>Genome sequence of the Asian Tiger mosquito, Aedes albopictus, reveals insights into its biology, genetics, and evolution.</title>
        <authorList>
            <person name="Chen X.G."/>
            <person name="Jiang X."/>
            <person name="Gu J."/>
            <person name="Xu M."/>
            <person name="Wu Y."/>
            <person name="Deng Y."/>
            <person name="Zhang C."/>
            <person name="Bonizzoni M."/>
            <person name="Dermauw W."/>
            <person name="Vontas J."/>
            <person name="Armbruster P."/>
            <person name="Huang X."/>
            <person name="Yang Y."/>
            <person name="Zhang H."/>
            <person name="He W."/>
            <person name="Peng H."/>
            <person name="Liu Y."/>
            <person name="Wu K."/>
            <person name="Chen J."/>
            <person name="Lirakis M."/>
            <person name="Topalis P."/>
            <person name="Van Leeuwen T."/>
            <person name="Hall A.B."/>
            <person name="Jiang X."/>
            <person name="Thorpe C."/>
            <person name="Mueller R.L."/>
            <person name="Sun C."/>
            <person name="Waterhouse R.M."/>
            <person name="Yan G."/>
            <person name="Tu Z.J."/>
            <person name="Fang X."/>
            <person name="James A.A."/>
        </authorList>
    </citation>
    <scope>NUCLEOTIDE SEQUENCE [LARGE SCALE GENOMIC DNA]</scope>
    <source>
        <strain evidence="5">Foshan</strain>
    </source>
</reference>
<dbReference type="InterPro" id="IPR009003">
    <property type="entry name" value="Peptidase_S1_PA"/>
</dbReference>
<dbReference type="PANTHER" id="PTHR24260:SF136">
    <property type="entry name" value="GH08193P-RELATED"/>
    <property type="match status" value="1"/>
</dbReference>
<dbReference type="InterPro" id="IPR051333">
    <property type="entry name" value="CLIP_Serine_Protease"/>
</dbReference>
<dbReference type="PRINTS" id="PR00722">
    <property type="entry name" value="CHYMOTRYPSIN"/>
</dbReference>
<dbReference type="InterPro" id="IPR018114">
    <property type="entry name" value="TRYPSIN_HIS"/>
</dbReference>
<dbReference type="Pfam" id="PF00089">
    <property type="entry name" value="Trypsin"/>
    <property type="match status" value="1"/>
</dbReference>
<dbReference type="PANTHER" id="PTHR24260">
    <property type="match status" value="1"/>
</dbReference>
<feature type="chain" id="PRO_5046099247" description="Peptidase S1 domain-containing protein" evidence="2">
    <location>
        <begin position="21"/>
        <end position="381"/>
    </location>
</feature>
<dbReference type="SMART" id="SM00020">
    <property type="entry name" value="Tryp_SPc"/>
    <property type="match status" value="1"/>
</dbReference>
<reference evidence="4" key="2">
    <citation type="submission" date="2025-05" db="UniProtKB">
        <authorList>
            <consortium name="EnsemblMetazoa"/>
        </authorList>
    </citation>
    <scope>IDENTIFICATION</scope>
    <source>
        <strain evidence="4">Foshan</strain>
    </source>
</reference>
<accession>A0ABM1Y4M5</accession>
<evidence type="ECO:0000313" key="4">
    <source>
        <dbReference type="EnsemblMetazoa" id="AALFPA23_005683.P7286"/>
    </source>
</evidence>
<dbReference type="CDD" id="cd00190">
    <property type="entry name" value="Tryp_SPc"/>
    <property type="match status" value="1"/>
</dbReference>
<keyword evidence="5" id="KW-1185">Reference proteome</keyword>
<dbReference type="EnsemblMetazoa" id="AALFPA23_005683.R7286">
    <property type="protein sequence ID" value="AALFPA23_005683.P7286"/>
    <property type="gene ID" value="AALFPA23_005683"/>
</dbReference>
<dbReference type="InterPro" id="IPR001314">
    <property type="entry name" value="Peptidase_S1A"/>
</dbReference>
<dbReference type="InterPro" id="IPR043504">
    <property type="entry name" value="Peptidase_S1_PA_chymotrypsin"/>
</dbReference>
<evidence type="ECO:0000256" key="1">
    <source>
        <dbReference type="ARBA" id="ARBA00024195"/>
    </source>
</evidence>
<feature type="signal peptide" evidence="2">
    <location>
        <begin position="1"/>
        <end position="20"/>
    </location>
</feature>
<evidence type="ECO:0000259" key="3">
    <source>
        <dbReference type="PROSITE" id="PS50240"/>
    </source>
</evidence>
<dbReference type="SUPFAM" id="SSF50494">
    <property type="entry name" value="Trypsin-like serine proteases"/>
    <property type="match status" value="1"/>
</dbReference>
<evidence type="ECO:0000313" key="5">
    <source>
        <dbReference type="Proteomes" id="UP000069940"/>
    </source>
</evidence>
<dbReference type="RefSeq" id="XP_062703555.1">
    <property type="nucleotide sequence ID" value="XM_062847571.1"/>
</dbReference>
<organism evidence="4 5">
    <name type="scientific">Aedes albopictus</name>
    <name type="common">Asian tiger mosquito</name>
    <name type="synonym">Stegomyia albopicta</name>
    <dbReference type="NCBI Taxonomy" id="7160"/>
    <lineage>
        <taxon>Eukaryota</taxon>
        <taxon>Metazoa</taxon>
        <taxon>Ecdysozoa</taxon>
        <taxon>Arthropoda</taxon>
        <taxon>Hexapoda</taxon>
        <taxon>Insecta</taxon>
        <taxon>Pterygota</taxon>
        <taxon>Neoptera</taxon>
        <taxon>Endopterygota</taxon>
        <taxon>Diptera</taxon>
        <taxon>Nematocera</taxon>
        <taxon>Culicoidea</taxon>
        <taxon>Culicidae</taxon>
        <taxon>Culicinae</taxon>
        <taxon>Aedini</taxon>
        <taxon>Aedes</taxon>
        <taxon>Stegomyia</taxon>
    </lineage>
</organism>
<dbReference type="GeneID" id="115262252"/>
<protein>
    <recommendedName>
        <fullName evidence="3">Peptidase S1 domain-containing protein</fullName>
    </recommendedName>
</protein>
<dbReference type="InterPro" id="IPR001254">
    <property type="entry name" value="Trypsin_dom"/>
</dbReference>
<dbReference type="Gene3D" id="2.40.10.10">
    <property type="entry name" value="Trypsin-like serine proteases"/>
    <property type="match status" value="1"/>
</dbReference>